<organism evidence="2 3">
    <name type="scientific">Tritrichomonas musculus</name>
    <dbReference type="NCBI Taxonomy" id="1915356"/>
    <lineage>
        <taxon>Eukaryota</taxon>
        <taxon>Metamonada</taxon>
        <taxon>Parabasalia</taxon>
        <taxon>Tritrichomonadida</taxon>
        <taxon>Tritrichomonadidae</taxon>
        <taxon>Tritrichomonas</taxon>
    </lineage>
</organism>
<proteinExistence type="predicted"/>
<comment type="caution">
    <text evidence="2">The sequence shown here is derived from an EMBL/GenBank/DDBJ whole genome shotgun (WGS) entry which is preliminary data.</text>
</comment>
<gene>
    <name evidence="2" type="ORF">M9Y10_012511</name>
</gene>
<reference evidence="2 3" key="1">
    <citation type="submission" date="2024-04" db="EMBL/GenBank/DDBJ databases">
        <title>Tritrichomonas musculus Genome.</title>
        <authorList>
            <person name="Alves-Ferreira E."/>
            <person name="Grigg M."/>
            <person name="Lorenzi H."/>
            <person name="Galac M."/>
        </authorList>
    </citation>
    <scope>NUCLEOTIDE SEQUENCE [LARGE SCALE GENOMIC DNA]</scope>
    <source>
        <strain evidence="2 3">EAF2021</strain>
    </source>
</reference>
<keyword evidence="3" id="KW-1185">Reference proteome</keyword>
<sequence>MSTHKITPSSEMPPDFTDPRSPLKGRSPVPWSKKMKTSRIENHSQNQIADPLVKSFHFEEDHKKVKKI</sequence>
<dbReference type="EMBL" id="JAPFFF010000018">
    <property type="protein sequence ID" value="KAK8860820.1"/>
    <property type="molecule type" value="Genomic_DNA"/>
</dbReference>
<dbReference type="Proteomes" id="UP001470230">
    <property type="component" value="Unassembled WGS sequence"/>
</dbReference>
<evidence type="ECO:0000313" key="2">
    <source>
        <dbReference type="EMBL" id="KAK8860820.1"/>
    </source>
</evidence>
<evidence type="ECO:0000256" key="1">
    <source>
        <dbReference type="SAM" id="MobiDB-lite"/>
    </source>
</evidence>
<accession>A0ABR2IEY0</accession>
<feature type="compositionally biased region" description="Polar residues" evidence="1">
    <location>
        <begin position="1"/>
        <end position="10"/>
    </location>
</feature>
<feature type="region of interest" description="Disordered" evidence="1">
    <location>
        <begin position="1"/>
        <end position="48"/>
    </location>
</feature>
<name>A0ABR2IEY0_9EUKA</name>
<protein>
    <submittedName>
        <fullName evidence="2">Uncharacterized protein</fullName>
    </submittedName>
</protein>
<evidence type="ECO:0000313" key="3">
    <source>
        <dbReference type="Proteomes" id="UP001470230"/>
    </source>
</evidence>